<dbReference type="AlphaFoldDB" id="A0AAX0VUS8"/>
<dbReference type="GO" id="GO:0000976">
    <property type="term" value="F:transcription cis-regulatory region binding"/>
    <property type="evidence" value="ECO:0007669"/>
    <property type="project" value="TreeGrafter"/>
</dbReference>
<dbReference type="GO" id="GO:0005829">
    <property type="term" value="C:cytosol"/>
    <property type="evidence" value="ECO:0007669"/>
    <property type="project" value="TreeGrafter"/>
</dbReference>
<evidence type="ECO:0000256" key="1">
    <source>
        <dbReference type="ARBA" id="ARBA00023015"/>
    </source>
</evidence>
<reference evidence="7 8" key="1">
    <citation type="submission" date="2017-12" db="EMBL/GenBank/DDBJ databases">
        <title>Detection of the carbapenemase gene blaVIM-5 in members of the Pseudomonas putida group isolated from polluted Nigerian wetlands.</title>
        <authorList>
            <person name="Adelowo O."/>
            <person name="Vollmers J."/>
            <person name="Maeusezahl I."/>
            <person name="Kaster A.-K."/>
            <person name="Mueller J.A."/>
        </authorList>
    </citation>
    <scope>NUCLEOTIDE SEQUENCE [LARGE SCALE GENOMIC DNA]</scope>
    <source>
        <strain evidence="6 7">MR119</strain>
        <strain evidence="5 8">MR144</strain>
    </source>
</reference>
<name>A0AAX0VUS8_9PSED</name>
<dbReference type="EMBL" id="PJCQ01000013">
    <property type="protein sequence ID" value="PLV18376.1"/>
    <property type="molecule type" value="Genomic_DNA"/>
</dbReference>
<dbReference type="InterPro" id="IPR009057">
    <property type="entry name" value="Homeodomain-like_sf"/>
</dbReference>
<keyword evidence="7" id="KW-1185">Reference proteome</keyword>
<evidence type="ECO:0000259" key="4">
    <source>
        <dbReference type="PROSITE" id="PS01124"/>
    </source>
</evidence>
<dbReference type="GO" id="GO:0003700">
    <property type="term" value="F:DNA-binding transcription factor activity"/>
    <property type="evidence" value="ECO:0007669"/>
    <property type="project" value="InterPro"/>
</dbReference>
<dbReference type="Pfam" id="PF12625">
    <property type="entry name" value="Arabinose_bd"/>
    <property type="match status" value="1"/>
</dbReference>
<evidence type="ECO:0000313" key="6">
    <source>
        <dbReference type="EMBL" id="PLV23126.1"/>
    </source>
</evidence>
<dbReference type="PROSITE" id="PS01124">
    <property type="entry name" value="HTH_ARAC_FAMILY_2"/>
    <property type="match status" value="1"/>
</dbReference>
<keyword evidence="1" id="KW-0805">Transcription regulation</keyword>
<evidence type="ECO:0000313" key="7">
    <source>
        <dbReference type="Proteomes" id="UP000234839"/>
    </source>
</evidence>
<dbReference type="PANTHER" id="PTHR47894:SF4">
    <property type="entry name" value="HTH-TYPE TRANSCRIPTIONAL REGULATOR GADX"/>
    <property type="match status" value="1"/>
</dbReference>
<gene>
    <name evidence="5" type="ORF">CXG49_14915</name>
    <name evidence="6" type="ORF">CXG53_15900</name>
</gene>
<dbReference type="Proteomes" id="UP000234839">
    <property type="component" value="Unassembled WGS sequence"/>
</dbReference>
<evidence type="ECO:0000313" key="5">
    <source>
        <dbReference type="EMBL" id="PLV18376.1"/>
    </source>
</evidence>
<dbReference type="InterPro" id="IPR032687">
    <property type="entry name" value="AraC-type_N"/>
</dbReference>
<sequence length="345" mass="39110">MDSIRGTAFLQFGELLAAHGACMRDYLSPHRITLDVVGNYEKRFAYQSLVQIFEGSAHALRLPQLGLELATRQGLTLLGPLQHLARSAPTVGEALVAVLRYMRVYSPAIQFSLERRPGRALLYFDNTLPSSQPMPQIVEKSILHGNLLVSELLGIAFKPRAVLFRHQPQASLALYRRYFDCPVLFGQDHNALALHPEDLQKTSVQYDPTLHDIMRLHLEGQCAENIDLQDKVRQHILLMLPKRRCSLEQISLVLGLHPRTLQRRLASEGIEFEQLVEQVRCQQARQLLQSTWLSVAQIAQELGYLRTASFCRAHARWYGCTPLEHRRQLSSKSVVATPVPGHIHI</sequence>
<dbReference type="Proteomes" id="UP000234878">
    <property type="component" value="Unassembled WGS sequence"/>
</dbReference>
<protein>
    <submittedName>
        <fullName evidence="5">AraC family transcriptional regulator</fullName>
    </submittedName>
</protein>
<dbReference type="InterPro" id="IPR018060">
    <property type="entry name" value="HTH_AraC"/>
</dbReference>
<dbReference type="PANTHER" id="PTHR47894">
    <property type="entry name" value="HTH-TYPE TRANSCRIPTIONAL REGULATOR GADX"/>
    <property type="match status" value="1"/>
</dbReference>
<accession>A0AAX0VUS8</accession>
<dbReference type="SMART" id="SM00342">
    <property type="entry name" value="HTH_ARAC"/>
    <property type="match status" value="1"/>
</dbReference>
<evidence type="ECO:0000256" key="2">
    <source>
        <dbReference type="ARBA" id="ARBA00023125"/>
    </source>
</evidence>
<dbReference type="RefSeq" id="WP_102081996.1">
    <property type="nucleotide sequence ID" value="NZ_JBELNV010000011.1"/>
</dbReference>
<keyword evidence="3" id="KW-0804">Transcription</keyword>
<organism evidence="5 8">
    <name type="scientific">Pseudomonas guariconensis</name>
    <dbReference type="NCBI Taxonomy" id="1288410"/>
    <lineage>
        <taxon>Bacteria</taxon>
        <taxon>Pseudomonadati</taxon>
        <taxon>Pseudomonadota</taxon>
        <taxon>Gammaproteobacteria</taxon>
        <taxon>Pseudomonadales</taxon>
        <taxon>Pseudomonadaceae</taxon>
        <taxon>Pseudomonas</taxon>
    </lineage>
</organism>
<comment type="caution">
    <text evidence="5">The sequence shown here is derived from an EMBL/GenBank/DDBJ whole genome shotgun (WGS) entry which is preliminary data.</text>
</comment>
<dbReference type="EMBL" id="PJCP01000013">
    <property type="protein sequence ID" value="PLV23126.1"/>
    <property type="molecule type" value="Genomic_DNA"/>
</dbReference>
<evidence type="ECO:0000256" key="3">
    <source>
        <dbReference type="ARBA" id="ARBA00023163"/>
    </source>
</evidence>
<evidence type="ECO:0000313" key="8">
    <source>
        <dbReference type="Proteomes" id="UP000234878"/>
    </source>
</evidence>
<dbReference type="SUPFAM" id="SSF46689">
    <property type="entry name" value="Homeodomain-like"/>
    <property type="match status" value="1"/>
</dbReference>
<keyword evidence="2" id="KW-0238">DNA-binding</keyword>
<dbReference type="Pfam" id="PF12833">
    <property type="entry name" value="HTH_18"/>
    <property type="match status" value="1"/>
</dbReference>
<proteinExistence type="predicted"/>
<feature type="domain" description="HTH araC/xylS-type" evidence="4">
    <location>
        <begin position="230"/>
        <end position="328"/>
    </location>
</feature>
<dbReference type="Gene3D" id="1.10.10.60">
    <property type="entry name" value="Homeodomain-like"/>
    <property type="match status" value="1"/>
</dbReference>